<dbReference type="eggNOG" id="KOG0809">
    <property type="taxonomic scope" value="Eukaryota"/>
</dbReference>
<evidence type="ECO:0000256" key="4">
    <source>
        <dbReference type="ARBA" id="ARBA00022692"/>
    </source>
</evidence>
<evidence type="ECO:0000256" key="8">
    <source>
        <dbReference type="ARBA" id="ARBA00023054"/>
    </source>
</evidence>
<dbReference type="GO" id="GO:0000139">
    <property type="term" value="C:Golgi membrane"/>
    <property type="evidence" value="ECO:0007669"/>
    <property type="project" value="UniProtKB-SubCell"/>
</dbReference>
<keyword evidence="7" id="KW-0333">Golgi apparatus</keyword>
<evidence type="ECO:0000313" key="13">
    <source>
        <dbReference type="EMBL" id="EAY15754.1"/>
    </source>
</evidence>
<reference evidence="13" key="2">
    <citation type="journal article" date="2007" name="Science">
        <title>Draft genome sequence of the sexually transmitted pathogen Trichomonas vaginalis.</title>
        <authorList>
            <person name="Carlton J.M."/>
            <person name="Hirt R.P."/>
            <person name="Silva J.C."/>
            <person name="Delcher A.L."/>
            <person name="Schatz M."/>
            <person name="Zhao Q."/>
            <person name="Wortman J.R."/>
            <person name="Bidwell S.L."/>
            <person name="Alsmark U.C.M."/>
            <person name="Besteiro S."/>
            <person name="Sicheritz-Ponten T."/>
            <person name="Noel C.J."/>
            <person name="Dacks J.B."/>
            <person name="Foster P.G."/>
            <person name="Simillion C."/>
            <person name="Van de Peer Y."/>
            <person name="Miranda-Saavedra D."/>
            <person name="Barton G.J."/>
            <person name="Westrop G.D."/>
            <person name="Mueller S."/>
            <person name="Dessi D."/>
            <person name="Fiori P.L."/>
            <person name="Ren Q."/>
            <person name="Paulsen I."/>
            <person name="Zhang H."/>
            <person name="Bastida-Corcuera F.D."/>
            <person name="Simoes-Barbosa A."/>
            <person name="Brown M.T."/>
            <person name="Hayes R.D."/>
            <person name="Mukherjee M."/>
            <person name="Okumura C.Y."/>
            <person name="Schneider R."/>
            <person name="Smith A.J."/>
            <person name="Vanacova S."/>
            <person name="Villalvazo M."/>
            <person name="Haas B.J."/>
            <person name="Pertea M."/>
            <person name="Feldblyum T.V."/>
            <person name="Utterback T.R."/>
            <person name="Shu C.L."/>
            <person name="Osoegawa K."/>
            <person name="de Jong P.J."/>
            <person name="Hrdy I."/>
            <person name="Horvathova L."/>
            <person name="Zubacova Z."/>
            <person name="Dolezal P."/>
            <person name="Malik S.B."/>
            <person name="Logsdon J.M. Jr."/>
            <person name="Henze K."/>
            <person name="Gupta A."/>
            <person name="Wang C.C."/>
            <person name="Dunne R.L."/>
            <person name="Upcroft J.A."/>
            <person name="Upcroft P."/>
            <person name="White O."/>
            <person name="Salzberg S.L."/>
            <person name="Tang P."/>
            <person name="Chiu C.-H."/>
            <person name="Lee Y.-S."/>
            <person name="Embley T.M."/>
            <person name="Coombs G.H."/>
            <person name="Mottram J.C."/>
            <person name="Tachezy J."/>
            <person name="Fraser-Liggett C.M."/>
            <person name="Johnson P.J."/>
        </authorList>
    </citation>
    <scope>NUCLEOTIDE SEQUENCE [LARGE SCALE GENOMIC DNA]</scope>
    <source>
        <strain evidence="13">G3</strain>
    </source>
</reference>
<evidence type="ECO:0000313" key="14">
    <source>
        <dbReference type="Proteomes" id="UP000001542"/>
    </source>
</evidence>
<dbReference type="SMR" id="A2DV27"/>
<keyword evidence="4 11" id="KW-0812">Transmembrane</keyword>
<dbReference type="VEuPathDB" id="TrichDB:TVAG_188050"/>
<dbReference type="PROSITE" id="PS00914">
    <property type="entry name" value="SYNTAXIN"/>
    <property type="match status" value="1"/>
</dbReference>
<keyword evidence="3" id="KW-0813">Transport</keyword>
<reference evidence="13" key="1">
    <citation type="submission" date="2006-10" db="EMBL/GenBank/DDBJ databases">
        <authorList>
            <person name="Amadeo P."/>
            <person name="Zhao Q."/>
            <person name="Wortman J."/>
            <person name="Fraser-Liggett C."/>
            <person name="Carlton J."/>
        </authorList>
    </citation>
    <scope>NUCLEOTIDE SEQUENCE</scope>
    <source>
        <strain evidence="13">G3</strain>
    </source>
</reference>
<organism evidence="13 14">
    <name type="scientific">Trichomonas vaginalis (strain ATCC PRA-98 / G3)</name>
    <dbReference type="NCBI Taxonomy" id="412133"/>
    <lineage>
        <taxon>Eukaryota</taxon>
        <taxon>Metamonada</taxon>
        <taxon>Parabasalia</taxon>
        <taxon>Trichomonadida</taxon>
        <taxon>Trichomonadidae</taxon>
        <taxon>Trichomonas</taxon>
    </lineage>
</organism>
<keyword evidence="5" id="KW-0653">Protein transport</keyword>
<name>A2DV27_TRIV3</name>
<dbReference type="InParanoid" id="A2DV27"/>
<feature type="transmembrane region" description="Helical" evidence="11">
    <location>
        <begin position="252"/>
        <end position="272"/>
    </location>
</feature>
<sequence>MWVTKQSGFRHILTDQFVSFRAANSASRGPRPTNCQENNYLIQTSEDLSTKFSFLNKKIEELEQLFIKRSKPTFDTNSIELIDHDIRLLTSDISSRISVLRNGIKKPIKTTDNDEAAILLNLQQSQCARLAQVVSKFRNLQANRKGEAHIENDVDDPISAMYADFEPQLTPDQMTLLHRNEEELRNQNDELARMVTMMNDLNEMFKDLSLLIFEQGTLLDRIDTKIEVAIQQVEKGNQQLTDANNYQKSKCIYIYIATVCALIIICLFVIILKK</sequence>
<evidence type="ECO:0000256" key="9">
    <source>
        <dbReference type="ARBA" id="ARBA00023136"/>
    </source>
</evidence>
<dbReference type="GO" id="GO:0031201">
    <property type="term" value="C:SNARE complex"/>
    <property type="evidence" value="ECO:0000318"/>
    <property type="project" value="GO_Central"/>
</dbReference>
<evidence type="ECO:0000256" key="10">
    <source>
        <dbReference type="SAM" id="Coils"/>
    </source>
</evidence>
<dbReference type="PANTHER" id="PTHR19957">
    <property type="entry name" value="SYNTAXIN"/>
    <property type="match status" value="1"/>
</dbReference>
<proteinExistence type="inferred from homology"/>
<keyword evidence="8 10" id="KW-0175">Coiled coil</keyword>
<evidence type="ECO:0000256" key="2">
    <source>
        <dbReference type="ARBA" id="ARBA00009063"/>
    </source>
</evidence>
<comment type="subcellular location">
    <subcellularLocation>
        <location evidence="1">Golgi apparatus membrane</location>
        <topology evidence="1">Single-pass type IV membrane protein</topology>
    </subcellularLocation>
</comment>
<dbReference type="GO" id="GO:0000149">
    <property type="term" value="F:SNARE binding"/>
    <property type="evidence" value="ECO:0000318"/>
    <property type="project" value="GO_Central"/>
</dbReference>
<dbReference type="GO" id="GO:0006906">
    <property type="term" value="P:vesicle fusion"/>
    <property type="evidence" value="ECO:0000318"/>
    <property type="project" value="GO_Central"/>
</dbReference>
<dbReference type="STRING" id="5722.A2DV27"/>
<evidence type="ECO:0000259" key="12">
    <source>
        <dbReference type="PROSITE" id="PS50192"/>
    </source>
</evidence>
<evidence type="ECO:0000256" key="1">
    <source>
        <dbReference type="ARBA" id="ARBA00004409"/>
    </source>
</evidence>
<dbReference type="InterPro" id="IPR006012">
    <property type="entry name" value="Syntaxin/epimorphin_CS"/>
</dbReference>
<dbReference type="PROSITE" id="PS50192">
    <property type="entry name" value="T_SNARE"/>
    <property type="match status" value="1"/>
</dbReference>
<keyword evidence="9 11" id="KW-0472">Membrane</keyword>
<evidence type="ECO:0000256" key="5">
    <source>
        <dbReference type="ARBA" id="ARBA00022927"/>
    </source>
</evidence>
<dbReference type="GO" id="GO:0006886">
    <property type="term" value="P:intracellular protein transport"/>
    <property type="evidence" value="ECO:0000318"/>
    <property type="project" value="GO_Central"/>
</dbReference>
<dbReference type="InterPro" id="IPR000727">
    <property type="entry name" value="T_SNARE_dom"/>
</dbReference>
<evidence type="ECO:0000256" key="3">
    <source>
        <dbReference type="ARBA" id="ARBA00022448"/>
    </source>
</evidence>
<dbReference type="FunCoup" id="A2DV27">
    <property type="interactions" value="462"/>
</dbReference>
<dbReference type="SMART" id="SM00397">
    <property type="entry name" value="t_SNARE"/>
    <property type="match status" value="1"/>
</dbReference>
<dbReference type="RefSeq" id="XP_001327977.1">
    <property type="nucleotide sequence ID" value="XM_001327942.1"/>
</dbReference>
<evidence type="ECO:0000256" key="11">
    <source>
        <dbReference type="SAM" id="Phobius"/>
    </source>
</evidence>
<dbReference type="PANTHER" id="PTHR19957:SF83">
    <property type="entry name" value="SYNTAXIN-16"/>
    <property type="match status" value="1"/>
</dbReference>
<keyword evidence="6 11" id="KW-1133">Transmembrane helix</keyword>
<feature type="domain" description="T-SNARE coiled-coil homology" evidence="12">
    <location>
        <begin position="181"/>
        <end position="243"/>
    </location>
</feature>
<feature type="coiled-coil region" evidence="10">
    <location>
        <begin position="174"/>
        <end position="204"/>
    </location>
</feature>
<gene>
    <name evidence="13" type="ORF">TVAG_188050</name>
</gene>
<evidence type="ECO:0000256" key="7">
    <source>
        <dbReference type="ARBA" id="ARBA00023034"/>
    </source>
</evidence>
<dbReference type="GO" id="GO:0012505">
    <property type="term" value="C:endomembrane system"/>
    <property type="evidence" value="ECO:0000318"/>
    <property type="project" value="GO_Central"/>
</dbReference>
<accession>A2DV27</accession>
<dbReference type="GO" id="GO:0005484">
    <property type="term" value="F:SNAP receptor activity"/>
    <property type="evidence" value="ECO:0000318"/>
    <property type="project" value="GO_Central"/>
</dbReference>
<dbReference type="SUPFAM" id="SSF47661">
    <property type="entry name" value="t-snare proteins"/>
    <property type="match status" value="1"/>
</dbReference>
<dbReference type="Proteomes" id="UP000001542">
    <property type="component" value="Unassembled WGS sequence"/>
</dbReference>
<dbReference type="CDD" id="cd15845">
    <property type="entry name" value="SNARE_syntaxin16"/>
    <property type="match status" value="1"/>
</dbReference>
<dbReference type="InterPro" id="IPR045242">
    <property type="entry name" value="Syntaxin"/>
</dbReference>
<evidence type="ECO:0000256" key="6">
    <source>
        <dbReference type="ARBA" id="ARBA00022989"/>
    </source>
</evidence>
<keyword evidence="14" id="KW-1185">Reference proteome</keyword>
<dbReference type="OrthoDB" id="10251371at2759"/>
<dbReference type="AlphaFoldDB" id="A2DV27"/>
<dbReference type="EMBL" id="DS113251">
    <property type="protein sequence ID" value="EAY15754.1"/>
    <property type="molecule type" value="Genomic_DNA"/>
</dbReference>
<comment type="similarity">
    <text evidence="2">Belongs to the syntaxin family.</text>
</comment>
<dbReference type="VEuPathDB" id="TrichDB:TVAGG3_0940740"/>
<dbReference type="InterPro" id="IPR010989">
    <property type="entry name" value="SNARE"/>
</dbReference>
<dbReference type="GO" id="GO:0048278">
    <property type="term" value="P:vesicle docking"/>
    <property type="evidence" value="ECO:0000318"/>
    <property type="project" value="GO_Central"/>
</dbReference>
<dbReference type="Gene3D" id="1.20.5.110">
    <property type="match status" value="1"/>
</dbReference>
<dbReference type="KEGG" id="tva:4773761"/>
<protein>
    <submittedName>
        <fullName evidence="13">SNARE domain containing protein</fullName>
    </submittedName>
</protein>